<evidence type="ECO:0000313" key="2">
    <source>
        <dbReference type="Proteomes" id="UP000639606"/>
    </source>
</evidence>
<comment type="caution">
    <text evidence="1">The sequence shown here is derived from an EMBL/GenBank/DDBJ whole genome shotgun (WGS) entry which is preliminary data.</text>
</comment>
<gene>
    <name evidence="1" type="ORF">GCM10010185_57700</name>
</gene>
<reference evidence="1" key="1">
    <citation type="journal article" date="2014" name="Int. J. Syst. Evol. Microbiol.">
        <title>Complete genome sequence of Corynebacterium casei LMG S-19264T (=DSM 44701T), isolated from a smear-ripened cheese.</title>
        <authorList>
            <consortium name="US DOE Joint Genome Institute (JGI-PGF)"/>
            <person name="Walter F."/>
            <person name="Albersmeier A."/>
            <person name="Kalinowski J."/>
            <person name="Ruckert C."/>
        </authorList>
    </citation>
    <scope>NUCLEOTIDE SEQUENCE</scope>
    <source>
        <strain evidence="1">JCM 3313</strain>
    </source>
</reference>
<dbReference type="RefSeq" id="WP_189226471.1">
    <property type="nucleotide sequence ID" value="NZ_BMRG01000016.1"/>
</dbReference>
<reference evidence="1" key="2">
    <citation type="submission" date="2020-09" db="EMBL/GenBank/DDBJ databases">
        <authorList>
            <person name="Sun Q."/>
            <person name="Ohkuma M."/>
        </authorList>
    </citation>
    <scope>NUCLEOTIDE SEQUENCE</scope>
    <source>
        <strain evidence="1">JCM 3313</strain>
    </source>
</reference>
<dbReference type="EMBL" id="BMRG01000016">
    <property type="protein sequence ID" value="GGP76437.1"/>
    <property type="molecule type" value="Genomic_DNA"/>
</dbReference>
<dbReference type="Proteomes" id="UP000639606">
    <property type="component" value="Unassembled WGS sequence"/>
</dbReference>
<protein>
    <submittedName>
        <fullName evidence="1">Uncharacterized protein</fullName>
    </submittedName>
</protein>
<keyword evidence="2" id="KW-1185">Reference proteome</keyword>
<proteinExistence type="predicted"/>
<accession>A0A918EH45</accession>
<sequence length="53" mass="6180">MKAYDLRVVDLADELNAARDEQRLHVARGDTRTAELLSAWIDALLDEWNRRRA</sequence>
<name>A0A918EH45_9PSEU</name>
<dbReference type="AlphaFoldDB" id="A0A918EH45"/>
<organism evidence="1 2">
    <name type="scientific">Saccharothrix coeruleofusca</name>
    <dbReference type="NCBI Taxonomy" id="33919"/>
    <lineage>
        <taxon>Bacteria</taxon>
        <taxon>Bacillati</taxon>
        <taxon>Actinomycetota</taxon>
        <taxon>Actinomycetes</taxon>
        <taxon>Pseudonocardiales</taxon>
        <taxon>Pseudonocardiaceae</taxon>
        <taxon>Saccharothrix</taxon>
    </lineage>
</organism>
<evidence type="ECO:0000313" key="1">
    <source>
        <dbReference type="EMBL" id="GGP76437.1"/>
    </source>
</evidence>